<feature type="non-terminal residue" evidence="2">
    <location>
        <position position="130"/>
    </location>
</feature>
<dbReference type="Proteomes" id="UP000586704">
    <property type="component" value="Unassembled WGS sequence"/>
</dbReference>
<feature type="region of interest" description="Disordered" evidence="1">
    <location>
        <begin position="1"/>
        <end position="71"/>
    </location>
</feature>
<dbReference type="Pfam" id="PF06729">
    <property type="entry name" value="CENP-R"/>
    <property type="match status" value="1"/>
</dbReference>
<dbReference type="AlphaFoldDB" id="A0A7L4N9Q3"/>
<keyword evidence="3" id="KW-1185">Reference proteome</keyword>
<evidence type="ECO:0000256" key="1">
    <source>
        <dbReference type="SAM" id="MobiDB-lite"/>
    </source>
</evidence>
<dbReference type="PANTHER" id="PTHR15581:SF0">
    <property type="entry name" value="CENTROMERE PROTEIN R"/>
    <property type="match status" value="1"/>
</dbReference>
<sequence length="130" mass="14712">FQPADATPLKTQMRNLSSYSPTTGTCEMSPFSSPMSHHAQQLRNHPSEAKQSTSESRVPRRGQPQAEKDEFLELQVKVNSSMDRILKIRENLQSLKALEGSRELEKIIRVSHVSTPLSAQLQKTQVLRKE</sequence>
<evidence type="ECO:0000313" key="2">
    <source>
        <dbReference type="EMBL" id="NXY86211.1"/>
    </source>
</evidence>
<reference evidence="2 3" key="1">
    <citation type="submission" date="2020-02" db="EMBL/GenBank/DDBJ databases">
        <title>Bird 10,000 Genomes (B10K) Project - Family phase.</title>
        <authorList>
            <person name="Zhang G."/>
        </authorList>
    </citation>
    <scope>NUCLEOTIDE SEQUENCE [LARGE SCALE GENOMIC DNA]</scope>
    <source>
        <strain evidence="2">B10K-DU-013-51</strain>
        <tissue evidence="2">Mixed tissue sample</tissue>
    </source>
</reference>
<name>A0A7L4N9Q3_9AVES</name>
<gene>
    <name evidence="2" type="primary">Cenpr</name>
    <name evidence="2" type="ORF">CEYCYA_R04587</name>
</gene>
<dbReference type="GO" id="GO:0034080">
    <property type="term" value="P:CENP-A containing chromatin assembly"/>
    <property type="evidence" value="ECO:0007669"/>
    <property type="project" value="InterPro"/>
</dbReference>
<dbReference type="OrthoDB" id="8839831at2759"/>
<evidence type="ECO:0000313" key="3">
    <source>
        <dbReference type="Proteomes" id="UP000586704"/>
    </source>
</evidence>
<dbReference type="InterPro" id="IPR009601">
    <property type="entry name" value="CENP-R"/>
</dbReference>
<protein>
    <submittedName>
        <fullName evidence="2">CENPR protein</fullName>
    </submittedName>
</protein>
<dbReference type="GO" id="GO:0006355">
    <property type="term" value="P:regulation of DNA-templated transcription"/>
    <property type="evidence" value="ECO:0007669"/>
    <property type="project" value="InterPro"/>
</dbReference>
<organism evidence="2 3">
    <name type="scientific">Ceyx cyanopectus</name>
    <name type="common">Indigo-banded kingfisher</name>
    <dbReference type="NCBI Taxonomy" id="390723"/>
    <lineage>
        <taxon>Eukaryota</taxon>
        <taxon>Metazoa</taxon>
        <taxon>Chordata</taxon>
        <taxon>Craniata</taxon>
        <taxon>Vertebrata</taxon>
        <taxon>Euteleostomi</taxon>
        <taxon>Archelosauria</taxon>
        <taxon>Archosauria</taxon>
        <taxon>Dinosauria</taxon>
        <taxon>Saurischia</taxon>
        <taxon>Theropoda</taxon>
        <taxon>Coelurosauria</taxon>
        <taxon>Aves</taxon>
        <taxon>Neognathae</taxon>
        <taxon>Neoaves</taxon>
        <taxon>Telluraves</taxon>
        <taxon>Coraciimorphae</taxon>
        <taxon>Coraciiformes</taxon>
        <taxon>Alcedinidae</taxon>
        <taxon>Ceyx</taxon>
    </lineage>
</organism>
<dbReference type="EMBL" id="VYZU01045302">
    <property type="protein sequence ID" value="NXY86211.1"/>
    <property type="molecule type" value="Genomic_DNA"/>
</dbReference>
<comment type="caution">
    <text evidence="2">The sequence shown here is derived from an EMBL/GenBank/DDBJ whole genome shotgun (WGS) entry which is preliminary data.</text>
</comment>
<feature type="compositionally biased region" description="Polar residues" evidence="1">
    <location>
        <begin position="9"/>
        <end position="56"/>
    </location>
</feature>
<dbReference type="GO" id="GO:0005654">
    <property type="term" value="C:nucleoplasm"/>
    <property type="evidence" value="ECO:0007669"/>
    <property type="project" value="TreeGrafter"/>
</dbReference>
<feature type="non-terminal residue" evidence="2">
    <location>
        <position position="1"/>
    </location>
</feature>
<proteinExistence type="predicted"/>
<accession>A0A7L4N9Q3</accession>
<dbReference type="PANTHER" id="PTHR15581">
    <property type="entry name" value="CENTROMERE PROTEIN R"/>
    <property type="match status" value="1"/>
</dbReference>